<dbReference type="InterPro" id="IPR004474">
    <property type="entry name" value="LytR_CpsA_psr"/>
</dbReference>
<dbReference type="EMBL" id="FMZM01000013">
    <property type="protein sequence ID" value="SDD97684.1"/>
    <property type="molecule type" value="Genomic_DNA"/>
</dbReference>
<dbReference type="AlphaFoldDB" id="A0A1G6Z4J6"/>
<reference evidence="5 6" key="1">
    <citation type="submission" date="2016-10" db="EMBL/GenBank/DDBJ databases">
        <authorList>
            <person name="de Groot N.N."/>
        </authorList>
    </citation>
    <scope>NUCLEOTIDE SEQUENCE [LARGE SCALE GENOMIC DNA]</scope>
    <source>
        <strain evidence="5 6">CGMCC 4.6858</strain>
    </source>
</reference>
<gene>
    <name evidence="5" type="ORF">SAMN05421872_11310</name>
</gene>
<feature type="transmembrane region" description="Helical" evidence="3">
    <location>
        <begin position="47"/>
        <end position="67"/>
    </location>
</feature>
<dbReference type="NCBIfam" id="TIGR00350">
    <property type="entry name" value="lytR_cpsA_psr"/>
    <property type="match status" value="1"/>
</dbReference>
<evidence type="ECO:0000313" key="5">
    <source>
        <dbReference type="EMBL" id="SDD97684.1"/>
    </source>
</evidence>
<proteinExistence type="inferred from homology"/>
<feature type="compositionally biased region" description="Basic residues" evidence="2">
    <location>
        <begin position="31"/>
        <end position="41"/>
    </location>
</feature>
<organism evidence="5 6">
    <name type="scientific">Nocardioides lianchengensis</name>
    <dbReference type="NCBI Taxonomy" id="1045774"/>
    <lineage>
        <taxon>Bacteria</taxon>
        <taxon>Bacillati</taxon>
        <taxon>Actinomycetota</taxon>
        <taxon>Actinomycetes</taxon>
        <taxon>Propionibacteriales</taxon>
        <taxon>Nocardioidaceae</taxon>
        <taxon>Nocardioides</taxon>
    </lineage>
</organism>
<accession>A0A1G6Z4J6</accession>
<keyword evidence="3" id="KW-0472">Membrane</keyword>
<protein>
    <submittedName>
        <fullName evidence="5">Cell envelope-related function transcriptional attenuator common domain-containing protein</fullName>
    </submittedName>
</protein>
<dbReference type="OrthoDB" id="9782542at2"/>
<feature type="region of interest" description="Disordered" evidence="2">
    <location>
        <begin position="370"/>
        <end position="434"/>
    </location>
</feature>
<dbReference type="PANTHER" id="PTHR33392">
    <property type="entry name" value="POLYISOPRENYL-TEICHOIC ACID--PEPTIDOGLYCAN TEICHOIC ACID TRANSFERASE TAGU"/>
    <property type="match status" value="1"/>
</dbReference>
<name>A0A1G6Z4J6_9ACTN</name>
<evidence type="ECO:0000256" key="3">
    <source>
        <dbReference type="SAM" id="Phobius"/>
    </source>
</evidence>
<feature type="region of interest" description="Disordered" evidence="2">
    <location>
        <begin position="1"/>
        <end position="41"/>
    </location>
</feature>
<feature type="domain" description="Cell envelope-related transcriptional attenuator" evidence="4">
    <location>
        <begin position="125"/>
        <end position="281"/>
    </location>
</feature>
<evidence type="ECO:0000259" key="4">
    <source>
        <dbReference type="Pfam" id="PF03816"/>
    </source>
</evidence>
<comment type="similarity">
    <text evidence="1">Belongs to the LytR/CpsA/Psr (LCP) family.</text>
</comment>
<dbReference type="RefSeq" id="WP_090860226.1">
    <property type="nucleotide sequence ID" value="NZ_FMZM01000013.1"/>
</dbReference>
<sequence length="434" mass="46590">MPEGPTGPHDPSAVPPVIGDPETRADGTRRGGARRGKARKRHTVGKVLLSTMVVLGMVTGLGTVWLYRDLNHNLDVVDVADQLYDVPDKPESTEPQEPLNILVMGSDDRDGSGNNIDGLTGSGQRSDTTLLFHLSGDRKSAYGVSIPRDSLVTRPDCIGDDGETIEGADNAMWNEAFAVGGPACTIQQFQTLTDIKVDHFVVVDFAGFKDMVDAIDGVPVCIPEDISDPAHDIDIKAGTRELRGKEALNYVRARYTLGDGSDIGRVKRQQAFIAAMANKVVSGGVLARPDRLIGFLRAATKSLTVDPGLDNFVKISKVGLGFKDIGLSRVRFITIPWAYDTREEYRGRVVWTEDAERVWNRVLNDKPMSRNLDSGTLDAANLPGSPTTSGSPTDSESPSGDASPSDDPSASIGTGDSERDEAQRETLEAAGLCT</sequence>
<dbReference type="InterPro" id="IPR050922">
    <property type="entry name" value="LytR/CpsA/Psr_CW_biosynth"/>
</dbReference>
<dbReference type="STRING" id="1045774.SAMN05421872_11310"/>
<dbReference type="Proteomes" id="UP000199034">
    <property type="component" value="Unassembled WGS sequence"/>
</dbReference>
<keyword evidence="3" id="KW-1133">Transmembrane helix</keyword>
<feature type="compositionally biased region" description="Basic and acidic residues" evidence="2">
    <location>
        <begin position="416"/>
        <end position="427"/>
    </location>
</feature>
<keyword evidence="6" id="KW-1185">Reference proteome</keyword>
<dbReference type="PANTHER" id="PTHR33392:SF6">
    <property type="entry name" value="POLYISOPRENYL-TEICHOIC ACID--PEPTIDOGLYCAN TEICHOIC ACID TRANSFERASE TAGU"/>
    <property type="match status" value="1"/>
</dbReference>
<evidence type="ECO:0000313" key="6">
    <source>
        <dbReference type="Proteomes" id="UP000199034"/>
    </source>
</evidence>
<evidence type="ECO:0000256" key="1">
    <source>
        <dbReference type="ARBA" id="ARBA00006068"/>
    </source>
</evidence>
<keyword evidence="3" id="KW-0812">Transmembrane</keyword>
<dbReference type="Pfam" id="PF03816">
    <property type="entry name" value="LytR_cpsA_psr"/>
    <property type="match status" value="1"/>
</dbReference>
<feature type="compositionally biased region" description="Low complexity" evidence="2">
    <location>
        <begin position="383"/>
        <end position="411"/>
    </location>
</feature>
<evidence type="ECO:0000256" key="2">
    <source>
        <dbReference type="SAM" id="MobiDB-lite"/>
    </source>
</evidence>
<dbReference type="Gene3D" id="3.40.630.190">
    <property type="entry name" value="LCP protein"/>
    <property type="match status" value="1"/>
</dbReference>